<evidence type="ECO:0000259" key="9">
    <source>
        <dbReference type="PROSITE" id="PS50885"/>
    </source>
</evidence>
<gene>
    <name evidence="10" type="ORF">AR543_13465</name>
</gene>
<dbReference type="SUPFAM" id="SSF58104">
    <property type="entry name" value="Methyl-accepting chemotaxis protein (MCP) signaling domain"/>
    <property type="match status" value="1"/>
</dbReference>
<dbReference type="InterPro" id="IPR024478">
    <property type="entry name" value="HlyB_4HB_MCP"/>
</dbReference>
<evidence type="ECO:0008006" key="12">
    <source>
        <dbReference type="Google" id="ProtNLM"/>
    </source>
</evidence>
<dbReference type="PANTHER" id="PTHR32089:SF112">
    <property type="entry name" value="LYSOZYME-LIKE PROTEIN-RELATED"/>
    <property type="match status" value="1"/>
</dbReference>
<dbReference type="PROSITE" id="PS50885">
    <property type="entry name" value="HAMP"/>
    <property type="match status" value="1"/>
</dbReference>
<dbReference type="SMART" id="SM00304">
    <property type="entry name" value="HAMP"/>
    <property type="match status" value="2"/>
</dbReference>
<dbReference type="STRING" id="1616788.AR543_13465"/>
<dbReference type="RefSeq" id="WP_060535022.1">
    <property type="nucleotide sequence ID" value="NZ_CP013023.1"/>
</dbReference>
<feature type="domain" description="HAMP" evidence="9">
    <location>
        <begin position="209"/>
        <end position="261"/>
    </location>
</feature>
<keyword evidence="7" id="KW-1133">Transmembrane helix</keyword>
<evidence type="ECO:0000313" key="10">
    <source>
        <dbReference type="EMBL" id="ANF96915.1"/>
    </source>
</evidence>
<feature type="domain" description="Methyl-accepting transducer" evidence="8">
    <location>
        <begin position="280"/>
        <end position="551"/>
    </location>
</feature>
<keyword evidence="4 6" id="KW-0807">Transducer</keyword>
<proteinExistence type="inferred from homology"/>
<dbReference type="CDD" id="cd06225">
    <property type="entry name" value="HAMP"/>
    <property type="match status" value="1"/>
</dbReference>
<reference evidence="11" key="1">
    <citation type="submission" date="2015-10" db="EMBL/GenBank/DDBJ databases">
        <title>Genome of Paenibacillus bovis sp. nov.</title>
        <authorList>
            <person name="Wu Z."/>
            <person name="Gao C."/>
            <person name="Liu Z."/>
            <person name="Zheng H."/>
        </authorList>
    </citation>
    <scope>NUCLEOTIDE SEQUENCE [LARGE SCALE GENOMIC DNA]</scope>
    <source>
        <strain evidence="11">BD3526</strain>
    </source>
</reference>
<evidence type="ECO:0000256" key="7">
    <source>
        <dbReference type="SAM" id="Phobius"/>
    </source>
</evidence>
<evidence type="ECO:0000256" key="1">
    <source>
        <dbReference type="ARBA" id="ARBA00004236"/>
    </source>
</evidence>
<dbReference type="InterPro" id="IPR003660">
    <property type="entry name" value="HAMP_dom"/>
</dbReference>
<dbReference type="SMART" id="SM00283">
    <property type="entry name" value="MA"/>
    <property type="match status" value="1"/>
</dbReference>
<keyword evidence="11" id="KW-1185">Reference proteome</keyword>
<dbReference type="PROSITE" id="PS50111">
    <property type="entry name" value="CHEMOTAXIS_TRANSDUC_2"/>
    <property type="match status" value="1"/>
</dbReference>
<dbReference type="GO" id="GO:0007165">
    <property type="term" value="P:signal transduction"/>
    <property type="evidence" value="ECO:0007669"/>
    <property type="project" value="UniProtKB-KW"/>
</dbReference>
<dbReference type="PANTHER" id="PTHR32089">
    <property type="entry name" value="METHYL-ACCEPTING CHEMOTAXIS PROTEIN MCPB"/>
    <property type="match status" value="1"/>
</dbReference>
<evidence type="ECO:0000256" key="5">
    <source>
        <dbReference type="ARBA" id="ARBA00029447"/>
    </source>
</evidence>
<organism evidence="10 11">
    <name type="scientific">Paenibacillus bovis</name>
    <dbReference type="NCBI Taxonomy" id="1616788"/>
    <lineage>
        <taxon>Bacteria</taxon>
        <taxon>Bacillati</taxon>
        <taxon>Bacillota</taxon>
        <taxon>Bacilli</taxon>
        <taxon>Bacillales</taxon>
        <taxon>Paenibacillaceae</taxon>
        <taxon>Paenibacillus</taxon>
    </lineage>
</organism>
<dbReference type="OrthoDB" id="358716at2"/>
<dbReference type="GO" id="GO:0005886">
    <property type="term" value="C:plasma membrane"/>
    <property type="evidence" value="ECO:0007669"/>
    <property type="project" value="UniProtKB-SubCell"/>
</dbReference>
<dbReference type="Pfam" id="PF00015">
    <property type="entry name" value="MCPsignal"/>
    <property type="match status" value="1"/>
</dbReference>
<dbReference type="Pfam" id="PF12729">
    <property type="entry name" value="4HB_MCP_1"/>
    <property type="match status" value="1"/>
</dbReference>
<dbReference type="InterPro" id="IPR004089">
    <property type="entry name" value="MCPsignal_dom"/>
</dbReference>
<evidence type="ECO:0000256" key="6">
    <source>
        <dbReference type="PROSITE-ProRule" id="PRU00284"/>
    </source>
</evidence>
<reference evidence="10 11" key="2">
    <citation type="journal article" date="2016" name="Int. J. Syst. Evol. Microbiol.">
        <title>Paenibacillus bovis sp. nov., isolated from raw yak (Bos grunniens) milk.</title>
        <authorList>
            <person name="Gao C."/>
            <person name="Han J."/>
            <person name="Liu Z."/>
            <person name="Xu X."/>
            <person name="Hang F."/>
            <person name="Wu Z."/>
        </authorList>
    </citation>
    <scope>NUCLEOTIDE SEQUENCE [LARGE SCALE GENOMIC DNA]</scope>
    <source>
        <strain evidence="10 11">BD3526</strain>
    </source>
</reference>
<protein>
    <recommendedName>
        <fullName evidence="12">Chemotaxis protein</fullName>
    </recommendedName>
</protein>
<evidence type="ECO:0000256" key="3">
    <source>
        <dbReference type="ARBA" id="ARBA00023136"/>
    </source>
</evidence>
<dbReference type="KEGG" id="pbv:AR543_13465"/>
<comment type="subcellular location">
    <subcellularLocation>
        <location evidence="1">Cell membrane</location>
    </subcellularLocation>
</comment>
<comment type="similarity">
    <text evidence="5">Belongs to the methyl-accepting chemotaxis (MCP) protein family.</text>
</comment>
<keyword evidence="7" id="KW-0812">Transmembrane</keyword>
<evidence type="ECO:0000259" key="8">
    <source>
        <dbReference type="PROSITE" id="PS50111"/>
    </source>
</evidence>
<keyword evidence="3 7" id="KW-0472">Membrane</keyword>
<dbReference type="EMBL" id="CP013023">
    <property type="protein sequence ID" value="ANF96915.1"/>
    <property type="molecule type" value="Genomic_DNA"/>
</dbReference>
<evidence type="ECO:0000256" key="4">
    <source>
        <dbReference type="ARBA" id="ARBA00023224"/>
    </source>
</evidence>
<sequence>MKNLKVRTKIIILIIVNLLVLSAISFNGIRSTEQMSGIATNMYTNNIKPITAMDQIIINYSSNANRLLKMFTADDTSNNPQLISEIQATAANTKTQYDVVGQTQLSVQNQPLAAQLVEVAKTFSATRDKVLKAVAEGNRPAAEAAYAELEKIRLSLNDLLNQIRDNMMKEAAQSKADADANYHQAVVVTIVVSVIGLLVSLLLGIWIVRLIVRPLREVQTLMSAAAEGDLTVVAEQDAGDEIGQVAKAFNTLIGSMRKIIKSVDESAMTLSAASEELTASAEQTAQASSHIAVSSGELSTGFTSQTDTIIHVTDSVNEMAQQMQDVQNNSAQIRTLTSSMQDAADEGLNEVREITGIIQRLSTGIHDNLSVMNSLNNKSDQISFASSAIQQIAKQTNLLALNASIEAARAGEAGKGFAVVAEEIRKLAESAAESSTMITQLISDVQTESQNAVAQATDSVNNVQAGVDSSKRVSVAFEAIQQSVVTTVQQIGGTRDKIINVGSKSHSIAEAMEHLSALSQQGSAGIQEMNAASEQQLSTMEDVASSARHLSVMAEELQQMIAFCKV</sequence>
<evidence type="ECO:0000256" key="2">
    <source>
        <dbReference type="ARBA" id="ARBA00022475"/>
    </source>
</evidence>
<dbReference type="Pfam" id="PF00672">
    <property type="entry name" value="HAMP"/>
    <property type="match status" value="1"/>
</dbReference>
<dbReference type="Gene3D" id="6.10.340.10">
    <property type="match status" value="1"/>
</dbReference>
<accession>A0A172ZH00</accession>
<keyword evidence="2" id="KW-1003">Cell membrane</keyword>
<name>A0A172ZH00_9BACL</name>
<evidence type="ECO:0000313" key="11">
    <source>
        <dbReference type="Proteomes" id="UP000078148"/>
    </source>
</evidence>
<feature type="transmembrane region" description="Helical" evidence="7">
    <location>
        <begin position="185"/>
        <end position="212"/>
    </location>
</feature>
<dbReference type="Proteomes" id="UP000078148">
    <property type="component" value="Chromosome"/>
</dbReference>
<dbReference type="AlphaFoldDB" id="A0A172ZH00"/>
<dbReference type="Gene3D" id="1.10.287.950">
    <property type="entry name" value="Methyl-accepting chemotaxis protein"/>
    <property type="match status" value="1"/>
</dbReference>